<dbReference type="InterPro" id="IPR004113">
    <property type="entry name" value="FAD-bd_oxidored_4_C"/>
</dbReference>
<dbReference type="RefSeq" id="WP_033015333.1">
    <property type="nucleotide sequence ID" value="NZ_CBCSGJ010000029.1"/>
</dbReference>
<dbReference type="GO" id="GO:0003824">
    <property type="term" value="F:catalytic activity"/>
    <property type="evidence" value="ECO:0007669"/>
    <property type="project" value="InterPro"/>
</dbReference>
<keyword evidence="7" id="KW-1185">Reference proteome</keyword>
<dbReference type="Pfam" id="PF02913">
    <property type="entry name" value="FAD-oxidase_C"/>
    <property type="match status" value="1"/>
</dbReference>
<protein>
    <submittedName>
        <fullName evidence="4">Glycolate dehydrogenase subunit GlcD</fullName>
    </submittedName>
</protein>
<dbReference type="SUPFAM" id="SSF55781">
    <property type="entry name" value="GAF domain-like"/>
    <property type="match status" value="1"/>
</dbReference>
<keyword evidence="1" id="KW-0285">Flavoprotein</keyword>
<dbReference type="SUPFAM" id="SSF56529">
    <property type="entry name" value="FAH"/>
    <property type="match status" value="1"/>
</dbReference>
<dbReference type="Gene3D" id="3.30.450.40">
    <property type="match status" value="1"/>
</dbReference>
<evidence type="ECO:0000313" key="6">
    <source>
        <dbReference type="Proteomes" id="UP000266922"/>
    </source>
</evidence>
<reference evidence="4 7" key="1">
    <citation type="submission" date="2016-03" db="EMBL/GenBank/DDBJ databases">
        <title>Spore heat resistance.</title>
        <authorList>
            <person name="Boekhorst J."/>
            <person name="Berendsen E.M."/>
            <person name="Wells-Bennik M.H."/>
            <person name="Kuipers O.P."/>
        </authorList>
    </citation>
    <scope>NUCLEOTIDE SEQUENCE [LARGE SCALE GENOMIC DNA]</scope>
    <source>
        <strain evidence="4 7">GS8</strain>
    </source>
</reference>
<keyword evidence="2" id="KW-0274">FAD</keyword>
<dbReference type="GO" id="GO:0050660">
    <property type="term" value="F:flavin adenine dinucleotide binding"/>
    <property type="evidence" value="ECO:0007669"/>
    <property type="project" value="InterPro"/>
</dbReference>
<organism evidence="5 6">
    <name type="scientific">Geobacillus stearothermophilus</name>
    <name type="common">Bacillus stearothermophilus</name>
    <dbReference type="NCBI Taxonomy" id="1422"/>
    <lineage>
        <taxon>Bacteria</taxon>
        <taxon>Bacillati</taxon>
        <taxon>Bacillota</taxon>
        <taxon>Bacilli</taxon>
        <taxon>Bacillales</taxon>
        <taxon>Anoxybacillaceae</taxon>
        <taxon>Geobacillus</taxon>
    </lineage>
</organism>
<evidence type="ECO:0000256" key="1">
    <source>
        <dbReference type="ARBA" id="ARBA00022630"/>
    </source>
</evidence>
<evidence type="ECO:0000313" key="4">
    <source>
        <dbReference type="EMBL" id="KAF6511448.1"/>
    </source>
</evidence>
<dbReference type="PROSITE" id="PS51078">
    <property type="entry name" value="ICLR_ED"/>
    <property type="match status" value="1"/>
</dbReference>
<evidence type="ECO:0000313" key="5">
    <source>
        <dbReference type="EMBL" id="RLQ13606.1"/>
    </source>
</evidence>
<proteinExistence type="predicted"/>
<sequence>MNKPAKSSTLRAAAFPVGHPKDIAALLLIEVDGIFAGIDEQIDDILTICRRHHVREVKVAQSEEERARWWANRKTGFGAMGAISPDYLVQDGVIPRSRLPEVLNEIANISRKYGLLIVNIFHAGDGNLHPLVLFDASKPLGPVIETELDPLSVSVKARVNGVEKQNSPTELMIISISKMISYLSHVMTLQPGDVILTGSPVGAELVGPGTVIECEVDGIGTLRNTFVAAKAPAVAAEIIDRKGLPRHTDWTITDREAFFRELDTIRQNGYALDLEENEYGIRCVAVPIFDYTGSVVAAVSVFGPTIRMTDDRIMRLAARMRQIGKELSARLGHRPIHSVQP</sequence>
<evidence type="ECO:0000259" key="3">
    <source>
        <dbReference type="PROSITE" id="PS51078"/>
    </source>
</evidence>
<dbReference type="Gene3D" id="3.90.850.10">
    <property type="entry name" value="Fumarylacetoacetase-like, C-terminal domain"/>
    <property type="match status" value="1"/>
</dbReference>
<dbReference type="AlphaFoldDB" id="A0A0K9HPA4"/>
<dbReference type="PANTHER" id="PTHR42934:SF1">
    <property type="entry name" value="GLYCOLATE OXIDASE SUBUNIT GLCD"/>
    <property type="match status" value="1"/>
</dbReference>
<dbReference type="Proteomes" id="UP000773850">
    <property type="component" value="Unassembled WGS sequence"/>
</dbReference>
<dbReference type="InterPro" id="IPR016164">
    <property type="entry name" value="FAD-linked_Oxase-like_C"/>
</dbReference>
<dbReference type="InterPro" id="IPR029016">
    <property type="entry name" value="GAF-like_dom_sf"/>
</dbReference>
<evidence type="ECO:0000313" key="7">
    <source>
        <dbReference type="Proteomes" id="UP000773850"/>
    </source>
</evidence>
<dbReference type="InterPro" id="IPR051914">
    <property type="entry name" value="FAD-linked_OxidoTrans_Type4"/>
</dbReference>
<dbReference type="EMBL" id="LUCS01000018">
    <property type="protein sequence ID" value="KAF6511448.1"/>
    <property type="molecule type" value="Genomic_DNA"/>
</dbReference>
<dbReference type="PANTHER" id="PTHR42934">
    <property type="entry name" value="GLYCOLATE OXIDASE SUBUNIT GLCD"/>
    <property type="match status" value="1"/>
</dbReference>
<gene>
    <name evidence="5" type="ORF">D9548_10490</name>
    <name evidence="4" type="ORF">GS8_1024</name>
</gene>
<dbReference type="EMBL" id="RCTJ01000037">
    <property type="protein sequence ID" value="RLQ13606.1"/>
    <property type="molecule type" value="Genomic_DNA"/>
</dbReference>
<comment type="caution">
    <text evidence="5">The sequence shown here is derived from an EMBL/GenBank/DDBJ whole genome shotgun (WGS) entry which is preliminary data.</text>
</comment>
<dbReference type="InterPro" id="IPR036663">
    <property type="entry name" value="Fumarylacetoacetase_C_sf"/>
</dbReference>
<dbReference type="SUPFAM" id="SSF55103">
    <property type="entry name" value="FAD-linked oxidases, C-terminal domain"/>
    <property type="match status" value="1"/>
</dbReference>
<evidence type="ECO:0000256" key="2">
    <source>
        <dbReference type="ARBA" id="ARBA00022827"/>
    </source>
</evidence>
<reference evidence="5 6" key="2">
    <citation type="submission" date="2018-10" db="EMBL/GenBank/DDBJ databases">
        <title>Geobacillus stearothermophilus in processing lines of powdered infant formula.</title>
        <authorList>
            <person name="Rhee M.S."/>
            <person name="Choi I.-G."/>
            <person name="Cho T.J."/>
            <person name="Park B."/>
        </authorList>
    </citation>
    <scope>NUCLEOTIDE SEQUENCE [LARGE SCALE GENOMIC DNA]</scope>
    <source>
        <strain evidence="5 6">FHS-PPGT130</strain>
    </source>
</reference>
<feature type="domain" description="IclR-ED" evidence="3">
    <location>
        <begin position="119"/>
        <end position="333"/>
    </location>
</feature>
<dbReference type="Pfam" id="PF01614">
    <property type="entry name" value="IclR_C"/>
    <property type="match status" value="1"/>
</dbReference>
<dbReference type="OrthoDB" id="9791752at2"/>
<accession>A0A0K9HPA4</accession>
<dbReference type="InterPro" id="IPR014757">
    <property type="entry name" value="Tscrpt_reg_IclR_C"/>
</dbReference>
<name>A0A0K9HPA4_GEOSE</name>
<dbReference type="Proteomes" id="UP000266922">
    <property type="component" value="Unassembled WGS sequence"/>
</dbReference>